<evidence type="ECO:0000313" key="9">
    <source>
        <dbReference type="Proteomes" id="UP000243338"/>
    </source>
</evidence>
<evidence type="ECO:0000259" key="7">
    <source>
        <dbReference type="Pfam" id="PF00266"/>
    </source>
</evidence>
<dbReference type="RefSeq" id="WP_091689472.1">
    <property type="nucleotide sequence ID" value="NZ_CAAGSJ010000001.1"/>
</dbReference>
<comment type="catalytic activity">
    <reaction evidence="6">
        <text>(sulfur carrier)-H + L-cysteine = (sulfur carrier)-SH + L-alanine</text>
        <dbReference type="Rhea" id="RHEA:43892"/>
        <dbReference type="Rhea" id="RHEA-COMP:14737"/>
        <dbReference type="Rhea" id="RHEA-COMP:14739"/>
        <dbReference type="ChEBI" id="CHEBI:29917"/>
        <dbReference type="ChEBI" id="CHEBI:35235"/>
        <dbReference type="ChEBI" id="CHEBI:57972"/>
        <dbReference type="ChEBI" id="CHEBI:64428"/>
        <dbReference type="EC" id="2.8.1.7"/>
    </reaction>
</comment>
<dbReference type="GO" id="GO:0006534">
    <property type="term" value="P:cysteine metabolic process"/>
    <property type="evidence" value="ECO:0007669"/>
    <property type="project" value="InterPro"/>
</dbReference>
<dbReference type="InterPro" id="IPR010970">
    <property type="entry name" value="Cys_dSase_SufS"/>
</dbReference>
<dbReference type="PANTHER" id="PTHR43586:SF8">
    <property type="entry name" value="CYSTEINE DESULFURASE 1, CHLOROPLASTIC"/>
    <property type="match status" value="1"/>
</dbReference>
<dbReference type="EMBL" id="FOHQ01000002">
    <property type="protein sequence ID" value="SES77860.1"/>
    <property type="molecule type" value="Genomic_DNA"/>
</dbReference>
<reference evidence="9" key="1">
    <citation type="submission" date="2016-10" db="EMBL/GenBank/DDBJ databases">
        <authorList>
            <person name="Varghese N."/>
            <person name="Submissions S."/>
        </authorList>
    </citation>
    <scope>NUCLEOTIDE SEQUENCE [LARGE SCALE GENOMIC DNA]</scope>
    <source>
        <strain evidence="9">SLH 33</strain>
    </source>
</reference>
<feature type="domain" description="Aminotransferase class V" evidence="7">
    <location>
        <begin position="18"/>
        <end position="380"/>
    </location>
</feature>
<evidence type="ECO:0000256" key="5">
    <source>
        <dbReference type="ARBA" id="ARBA00022898"/>
    </source>
</evidence>
<evidence type="ECO:0000256" key="1">
    <source>
        <dbReference type="ARBA" id="ARBA00001933"/>
    </source>
</evidence>
<dbReference type="STRING" id="1353158.SAMN04488587_0937"/>
<dbReference type="Proteomes" id="UP000243338">
    <property type="component" value="Unassembled WGS sequence"/>
</dbReference>
<dbReference type="GO" id="GO:0016829">
    <property type="term" value="F:lyase activity"/>
    <property type="evidence" value="ECO:0007669"/>
    <property type="project" value="UniProtKB-KW"/>
</dbReference>
<proteinExistence type="inferred from homology"/>
<sequence length="391" mass="42622">MYDIHSVRKDFPVLDEVIYLDNGATTQTPVPAVNAMNDYFFKYAANHGRGAHRLARQTTDNYEDARDKVAEFLNTTPESTVLTKNATESINMVALGIQWEAGDHVVTTLVEHHSNFLPWMRLKEKGVEVTIVGSDREGRVNPKDVDAAITDRTKLVSVNHVSNVFGSIRDVEKITQIAQKGGAMVLVDGSQSAGHMPVDIKKIGCDFFATPGHKGLLGPQGTGILCIKDPDALEPTYVGGGTVHAVTTEGYELEPSPSKFEAGTPNIPGVIGLGRAVEYVQEIGVEDIEKHEKELTTDAAKRLSEIEGVEVYGPKDRTVVPFNVEGMNPHDVAMILDETRKICVRSGYHCAMPSVDMLGVEGTVRASFALYNTEEEVDSLIEGVEQITMLA</sequence>
<dbReference type="InterPro" id="IPR015422">
    <property type="entry name" value="PyrdxlP-dep_Trfase_small"/>
</dbReference>
<dbReference type="OrthoDB" id="5817at2157"/>
<dbReference type="Gene3D" id="3.90.1150.10">
    <property type="entry name" value="Aspartate Aminotransferase, domain 1"/>
    <property type="match status" value="1"/>
</dbReference>
<keyword evidence="8" id="KW-0456">Lyase</keyword>
<dbReference type="EC" id="2.8.1.7" evidence="3"/>
<evidence type="ECO:0000256" key="6">
    <source>
        <dbReference type="ARBA" id="ARBA00050776"/>
    </source>
</evidence>
<accession>A0A1H9Z8H6</accession>
<dbReference type="InterPro" id="IPR015424">
    <property type="entry name" value="PyrdxlP-dep_Trfase"/>
</dbReference>
<dbReference type="CDD" id="cd06453">
    <property type="entry name" value="SufS_like"/>
    <property type="match status" value="1"/>
</dbReference>
<dbReference type="GO" id="GO:0031071">
    <property type="term" value="F:cysteine desulfurase activity"/>
    <property type="evidence" value="ECO:0007669"/>
    <property type="project" value="UniProtKB-EC"/>
</dbReference>
<dbReference type="InterPro" id="IPR015421">
    <property type="entry name" value="PyrdxlP-dep_Trfase_major"/>
</dbReference>
<organism evidence="8 9">
    <name type="scientific">Methanococcoides vulcani</name>
    <dbReference type="NCBI Taxonomy" id="1353158"/>
    <lineage>
        <taxon>Archaea</taxon>
        <taxon>Methanobacteriati</taxon>
        <taxon>Methanobacteriota</taxon>
        <taxon>Stenosarchaea group</taxon>
        <taxon>Methanomicrobia</taxon>
        <taxon>Methanosarcinales</taxon>
        <taxon>Methanosarcinaceae</taxon>
        <taxon>Methanococcoides</taxon>
    </lineage>
</organism>
<keyword evidence="4" id="KW-0808">Transferase</keyword>
<comment type="similarity">
    <text evidence="2">Belongs to the class-V pyridoxal-phosphate-dependent aminotransferase family. Csd subfamily.</text>
</comment>
<dbReference type="AlphaFoldDB" id="A0A1H9Z8H6"/>
<evidence type="ECO:0000313" key="8">
    <source>
        <dbReference type="EMBL" id="SES77860.1"/>
    </source>
</evidence>
<keyword evidence="5" id="KW-0663">Pyridoxal phosphate</keyword>
<dbReference type="InterPro" id="IPR000192">
    <property type="entry name" value="Aminotrans_V_dom"/>
</dbReference>
<evidence type="ECO:0000256" key="2">
    <source>
        <dbReference type="ARBA" id="ARBA00010447"/>
    </source>
</evidence>
<protein>
    <recommendedName>
        <fullName evidence="3">cysteine desulfurase</fullName>
        <ecNumber evidence="3">2.8.1.7</ecNumber>
    </recommendedName>
</protein>
<evidence type="ECO:0000256" key="3">
    <source>
        <dbReference type="ARBA" id="ARBA00012239"/>
    </source>
</evidence>
<dbReference type="InterPro" id="IPR016454">
    <property type="entry name" value="Cysteine_dSase"/>
</dbReference>
<dbReference type="GO" id="GO:0030170">
    <property type="term" value="F:pyridoxal phosphate binding"/>
    <property type="evidence" value="ECO:0007669"/>
    <property type="project" value="InterPro"/>
</dbReference>
<gene>
    <name evidence="8" type="ORF">SAMN04488587_0937</name>
</gene>
<dbReference type="PANTHER" id="PTHR43586">
    <property type="entry name" value="CYSTEINE DESULFURASE"/>
    <property type="match status" value="1"/>
</dbReference>
<dbReference type="SUPFAM" id="SSF53383">
    <property type="entry name" value="PLP-dependent transferases"/>
    <property type="match status" value="1"/>
</dbReference>
<dbReference type="PIRSF" id="PIRSF005572">
    <property type="entry name" value="NifS"/>
    <property type="match status" value="1"/>
</dbReference>
<dbReference type="Pfam" id="PF00266">
    <property type="entry name" value="Aminotran_5"/>
    <property type="match status" value="1"/>
</dbReference>
<evidence type="ECO:0000256" key="4">
    <source>
        <dbReference type="ARBA" id="ARBA00022679"/>
    </source>
</evidence>
<comment type="cofactor">
    <cofactor evidence="1">
        <name>pyridoxal 5'-phosphate</name>
        <dbReference type="ChEBI" id="CHEBI:597326"/>
    </cofactor>
</comment>
<name>A0A1H9Z8H6_9EURY</name>
<keyword evidence="9" id="KW-1185">Reference proteome</keyword>
<dbReference type="Gene3D" id="3.40.640.10">
    <property type="entry name" value="Type I PLP-dependent aspartate aminotransferase-like (Major domain)"/>
    <property type="match status" value="1"/>
</dbReference>